<evidence type="ECO:0000256" key="1">
    <source>
        <dbReference type="SAM" id="Coils"/>
    </source>
</evidence>
<evidence type="ECO:0000313" key="4">
    <source>
        <dbReference type="Proteomes" id="UP000216215"/>
    </source>
</evidence>
<dbReference type="SUPFAM" id="SSF81301">
    <property type="entry name" value="Nucleotidyltransferase"/>
    <property type="match status" value="1"/>
</dbReference>
<dbReference type="PANTHER" id="PTHR41773">
    <property type="entry name" value="GTP PYROPHOSPHATASE-RELATED"/>
    <property type="match status" value="1"/>
</dbReference>
<dbReference type="CDD" id="cd05399">
    <property type="entry name" value="NT_Rel-Spo_like"/>
    <property type="match status" value="1"/>
</dbReference>
<keyword evidence="4" id="KW-1185">Reference proteome</keyword>
<dbReference type="RefSeq" id="WP_095482814.1">
    <property type="nucleotide sequence ID" value="NZ_CP088151.1"/>
</dbReference>
<accession>A0AB36RI41</accession>
<feature type="coiled-coil region" evidence="1">
    <location>
        <begin position="190"/>
        <end position="217"/>
    </location>
</feature>
<dbReference type="SMART" id="SM00954">
    <property type="entry name" value="RelA_SpoT"/>
    <property type="match status" value="1"/>
</dbReference>
<proteinExistence type="predicted"/>
<dbReference type="InterPro" id="IPR043519">
    <property type="entry name" value="NT_sf"/>
</dbReference>
<comment type="caution">
    <text evidence="3">The sequence shown here is derived from an EMBL/GenBank/DDBJ whole genome shotgun (WGS) entry which is preliminary data.</text>
</comment>
<evidence type="ECO:0000313" key="3">
    <source>
        <dbReference type="EMBL" id="PAQ04206.1"/>
    </source>
</evidence>
<evidence type="ECO:0000259" key="2">
    <source>
        <dbReference type="SMART" id="SM00954"/>
    </source>
</evidence>
<dbReference type="PANTHER" id="PTHR41773:SF1">
    <property type="entry name" value="RELA_SPOT DOMAIN-CONTAINING PROTEIN"/>
    <property type="match status" value="1"/>
</dbReference>
<gene>
    <name evidence="3" type="ORF">CIT25_01590</name>
</gene>
<dbReference type="Pfam" id="PF04607">
    <property type="entry name" value="RelA_SpoT"/>
    <property type="match status" value="1"/>
</dbReference>
<protein>
    <recommendedName>
        <fullName evidence="2">RelA/SpoT domain-containing protein</fullName>
    </recommendedName>
</protein>
<sequence length="362" mass="41278">MESTSTDLEAEYADRFSLYESFTLNIENVLRTLLDAANIEYLRIEARTKTKESFMDKITREDKQNKYKRLSNITDLSGIRIIGYYENDVSQICKILENNFSLDRKNSVNKRAANAPDRFGYLSIHYIISYDKVRRRLPENRQFSGLKAEIQVRTVLQHAWAVLDRRFRYNSSAEIPLPIKRKLFRIGAQLEGADEDLSDVELKIKALRASYEQKASEGKYVEQIDRDSLIAFVDNSVTVSALVPKAQERGARLVMFSSQSNKEDSASLLLKMVLGMQLSGLDDLHKLLVQLEPHADSLFAALFSDLKDTRVSKYALVRILLCISPGALAERARRYSGLGPKTLAQINQIRPTGRVRPKKATY</sequence>
<dbReference type="Proteomes" id="UP000216215">
    <property type="component" value="Unassembled WGS sequence"/>
</dbReference>
<dbReference type="EMBL" id="NPKI01000002">
    <property type="protein sequence ID" value="PAQ04206.1"/>
    <property type="molecule type" value="Genomic_DNA"/>
</dbReference>
<dbReference type="AlphaFoldDB" id="A0AB36RI41"/>
<dbReference type="InterPro" id="IPR007685">
    <property type="entry name" value="RelA_SpoT"/>
</dbReference>
<dbReference type="GO" id="GO:0015969">
    <property type="term" value="P:guanosine tetraphosphate metabolic process"/>
    <property type="evidence" value="ECO:0007669"/>
    <property type="project" value="InterPro"/>
</dbReference>
<reference evidence="4" key="1">
    <citation type="submission" date="2017-08" db="EMBL/GenBank/DDBJ databases">
        <title>Mesorhizobium wenxinae sp. nov., a novel rhizobial species isolated from root nodules of chickpea (Cicer arietinum L.).</title>
        <authorList>
            <person name="Zhang J."/>
        </authorList>
    </citation>
    <scope>NUCLEOTIDE SEQUENCE [LARGE SCALE GENOMIC DNA]</scope>
    <source>
        <strain evidence="4">USDA 3392</strain>
    </source>
</reference>
<feature type="domain" description="RelA/SpoT" evidence="2">
    <location>
        <begin position="46"/>
        <end position="175"/>
    </location>
</feature>
<name>A0AB36RI41_9HYPH</name>
<dbReference type="Gene3D" id="3.30.460.10">
    <property type="entry name" value="Beta Polymerase, domain 2"/>
    <property type="match status" value="1"/>
</dbReference>
<keyword evidence="1" id="KW-0175">Coiled coil</keyword>
<organism evidence="3 4">
    <name type="scientific">Mesorhizobium mediterraneum</name>
    <dbReference type="NCBI Taxonomy" id="43617"/>
    <lineage>
        <taxon>Bacteria</taxon>
        <taxon>Pseudomonadati</taxon>
        <taxon>Pseudomonadota</taxon>
        <taxon>Alphaproteobacteria</taxon>
        <taxon>Hyphomicrobiales</taxon>
        <taxon>Phyllobacteriaceae</taxon>
        <taxon>Mesorhizobium</taxon>
    </lineage>
</organism>